<dbReference type="OrthoDB" id="9810174at2"/>
<feature type="domain" description="Phage tail collar" evidence="1">
    <location>
        <begin position="6"/>
        <end position="61"/>
    </location>
</feature>
<dbReference type="SUPFAM" id="SSF88874">
    <property type="entry name" value="Receptor-binding domain of short tail fibre protein gp12"/>
    <property type="match status" value="1"/>
</dbReference>
<dbReference type="Proteomes" id="UP000215596">
    <property type="component" value="Unassembled WGS sequence"/>
</dbReference>
<dbReference type="InterPro" id="IPR011083">
    <property type="entry name" value="Phage_tail_collar_dom"/>
</dbReference>
<dbReference type="EMBL" id="NPBY01000042">
    <property type="protein sequence ID" value="PAD76116.1"/>
    <property type="molecule type" value="Genomic_DNA"/>
</dbReference>
<proteinExistence type="predicted"/>
<evidence type="ECO:0000313" key="3">
    <source>
        <dbReference type="Proteomes" id="UP000215596"/>
    </source>
</evidence>
<protein>
    <submittedName>
        <fullName evidence="2">Phage tail protein</fullName>
    </submittedName>
</protein>
<gene>
    <name evidence="2" type="ORF">CHH67_12960</name>
</gene>
<accession>A0A268ESL7</accession>
<organism evidence="2 3">
    <name type="scientific">Paenibacillus campinasensis</name>
    <dbReference type="NCBI Taxonomy" id="66347"/>
    <lineage>
        <taxon>Bacteria</taxon>
        <taxon>Bacillati</taxon>
        <taxon>Bacillota</taxon>
        <taxon>Bacilli</taxon>
        <taxon>Bacillales</taxon>
        <taxon>Paenibacillaceae</taxon>
        <taxon>Paenibacillus</taxon>
    </lineage>
</organism>
<evidence type="ECO:0000259" key="1">
    <source>
        <dbReference type="Pfam" id="PF07484"/>
    </source>
</evidence>
<sequence>MDPFIGEIRIFAGRFEPKGWAFCNGQLLSVAQHRALYTILGTRYGGDGFNTFALPNLQGRAAMHAGAGPGLTPRILGEMSGTSTVTLLPEQMPRHEHAVQVAALGSTISPEGAVWASVPRGQTEAYADPDANLVSMSPQAVSPNGGNAPHENRQPFVTVNYIIALQGIHPIRP</sequence>
<name>A0A268ESL7_9BACL</name>
<comment type="caution">
    <text evidence="2">The sequence shown here is derived from an EMBL/GenBank/DDBJ whole genome shotgun (WGS) entry which is preliminary data.</text>
</comment>
<evidence type="ECO:0000313" key="2">
    <source>
        <dbReference type="EMBL" id="PAD76116.1"/>
    </source>
</evidence>
<dbReference type="AlphaFoldDB" id="A0A268ESL7"/>
<reference evidence="2 3" key="1">
    <citation type="submission" date="2017-07" db="EMBL/GenBank/DDBJ databases">
        <title>Isolation and whole genome analysis of endospore-forming bacteria from heroin.</title>
        <authorList>
            <person name="Kalinowski J."/>
            <person name="Ahrens B."/>
            <person name="Al-Dilaimi A."/>
            <person name="Winkler A."/>
            <person name="Wibberg D."/>
            <person name="Schleenbecker U."/>
            <person name="Ruckert C."/>
            <person name="Wolfel R."/>
            <person name="Grass G."/>
        </authorList>
    </citation>
    <scope>NUCLEOTIDE SEQUENCE [LARGE SCALE GENOMIC DNA]</scope>
    <source>
        <strain evidence="2 3">7537-G1</strain>
    </source>
</reference>
<dbReference type="Pfam" id="PF07484">
    <property type="entry name" value="Collar"/>
    <property type="match status" value="1"/>
</dbReference>
<dbReference type="Gene3D" id="3.90.1340.10">
    <property type="entry name" value="Phage tail collar domain"/>
    <property type="match status" value="1"/>
</dbReference>
<dbReference type="RefSeq" id="WP_095265615.1">
    <property type="nucleotide sequence ID" value="NZ_NPBY01000042.1"/>
</dbReference>
<dbReference type="InterPro" id="IPR037053">
    <property type="entry name" value="Phage_tail_collar_dom_sf"/>
</dbReference>